<dbReference type="RefSeq" id="WP_227322062.1">
    <property type="nucleotide sequence ID" value="NZ_JAESVB010000006.1"/>
</dbReference>
<gene>
    <name evidence="1" type="ORF">ASILVAE211_14520</name>
</gene>
<evidence type="ECO:0000313" key="1">
    <source>
        <dbReference type="EMBL" id="MCB8876405.1"/>
    </source>
</evidence>
<reference evidence="1" key="1">
    <citation type="journal article" date="2021" name="Microorganisms">
        <title>Acidisoma silvae sp. nov. and Acidisomacellulosilytica sp. nov., Two Acidophilic Bacteria Isolated from Decaying Wood, Hydrolyzing Cellulose and Producing Poly-3-hydroxybutyrate.</title>
        <authorList>
            <person name="Mieszkin S."/>
            <person name="Pouder E."/>
            <person name="Uroz S."/>
            <person name="Simon-Colin C."/>
            <person name="Alain K."/>
        </authorList>
    </citation>
    <scope>NUCLEOTIDE SEQUENCE</scope>
    <source>
        <strain evidence="1">HW T2.11</strain>
    </source>
</reference>
<dbReference type="Proteomes" id="UP000708298">
    <property type="component" value="Unassembled WGS sequence"/>
</dbReference>
<dbReference type="EMBL" id="JAESVB010000006">
    <property type="protein sequence ID" value="MCB8876405.1"/>
    <property type="molecule type" value="Genomic_DNA"/>
</dbReference>
<sequence length="102" mass="11503">MTERQALSCSNTQFNGHTITFMIAVDQQQVRCAISLSAFDAIAGDRRRQRAQLLSSFQAHDARISRIARTIFLRRPENIDGVTRIWENDVDDDLDGNPASPL</sequence>
<comment type="caution">
    <text evidence="1">The sequence shown here is derived from an EMBL/GenBank/DDBJ whole genome shotgun (WGS) entry which is preliminary data.</text>
</comment>
<protein>
    <submittedName>
        <fullName evidence="1">DUF1488 family protein</fullName>
    </submittedName>
</protein>
<evidence type="ECO:0000313" key="2">
    <source>
        <dbReference type="Proteomes" id="UP000708298"/>
    </source>
</evidence>
<proteinExistence type="predicted"/>
<organism evidence="1 2">
    <name type="scientific">Acidisoma silvae</name>
    <dbReference type="NCBI Taxonomy" id="2802396"/>
    <lineage>
        <taxon>Bacteria</taxon>
        <taxon>Pseudomonadati</taxon>
        <taxon>Pseudomonadota</taxon>
        <taxon>Alphaproteobacteria</taxon>
        <taxon>Acetobacterales</taxon>
        <taxon>Acidocellaceae</taxon>
        <taxon>Acidisoma</taxon>
    </lineage>
</organism>
<dbReference type="Gene3D" id="3.30.160.140">
    <property type="entry name" value="Shew3726-like"/>
    <property type="match status" value="1"/>
</dbReference>
<reference evidence="1" key="2">
    <citation type="submission" date="2021-01" db="EMBL/GenBank/DDBJ databases">
        <authorList>
            <person name="Mieszkin S."/>
            <person name="Pouder E."/>
            <person name="Alain K."/>
        </authorList>
    </citation>
    <scope>NUCLEOTIDE SEQUENCE</scope>
    <source>
        <strain evidence="1">HW T2.11</strain>
    </source>
</reference>
<accession>A0A964DZE5</accession>
<keyword evidence="2" id="KW-1185">Reference proteome</keyword>
<dbReference type="Pfam" id="PF07369">
    <property type="entry name" value="DUF1488"/>
    <property type="match status" value="1"/>
</dbReference>
<name>A0A964DZE5_9PROT</name>
<dbReference type="SUPFAM" id="SSF160272">
    <property type="entry name" value="Shew3726-like"/>
    <property type="match status" value="1"/>
</dbReference>
<dbReference type="AlphaFoldDB" id="A0A964DZE5"/>
<dbReference type="InterPro" id="IPR036692">
    <property type="entry name" value="Shew3726-like_sf"/>
</dbReference>
<dbReference type="InterPro" id="IPR009962">
    <property type="entry name" value="DUF1488"/>
</dbReference>